<dbReference type="SUPFAM" id="SSF52141">
    <property type="entry name" value="Uracil-DNA glycosylase-like"/>
    <property type="match status" value="1"/>
</dbReference>
<dbReference type="EMBL" id="UINC01023031">
    <property type="protein sequence ID" value="SVA93882.1"/>
    <property type="molecule type" value="Genomic_DNA"/>
</dbReference>
<gene>
    <name evidence="2" type="ORF">METZ01_LOCUS146736</name>
</gene>
<dbReference type="AlphaFoldDB" id="A0A381ZYE3"/>
<evidence type="ECO:0000259" key="1">
    <source>
        <dbReference type="Pfam" id="PF03167"/>
    </source>
</evidence>
<proteinExistence type="predicted"/>
<feature type="domain" description="Uracil-DNA glycosylase-like" evidence="1">
    <location>
        <begin position="46"/>
        <end position="233"/>
    </location>
</feature>
<dbReference type="InterPro" id="IPR036895">
    <property type="entry name" value="Uracil-DNA_glycosylase-like_sf"/>
</dbReference>
<organism evidence="2">
    <name type="scientific">marine metagenome</name>
    <dbReference type="NCBI Taxonomy" id="408172"/>
    <lineage>
        <taxon>unclassified sequences</taxon>
        <taxon>metagenomes</taxon>
        <taxon>ecological metagenomes</taxon>
    </lineage>
</organism>
<reference evidence="2" key="1">
    <citation type="submission" date="2018-05" db="EMBL/GenBank/DDBJ databases">
        <authorList>
            <person name="Lanie J.A."/>
            <person name="Ng W.-L."/>
            <person name="Kazmierczak K.M."/>
            <person name="Andrzejewski T.M."/>
            <person name="Davidsen T.M."/>
            <person name="Wayne K.J."/>
            <person name="Tettelin H."/>
            <person name="Glass J.I."/>
            <person name="Rusch D."/>
            <person name="Podicherti R."/>
            <person name="Tsui H.-C.T."/>
            <person name="Winkler M.E."/>
        </authorList>
    </citation>
    <scope>NUCLEOTIDE SEQUENCE</scope>
</reference>
<dbReference type="Gene3D" id="3.40.470.10">
    <property type="entry name" value="Uracil-DNA glycosylase-like domain"/>
    <property type="match status" value="1"/>
</dbReference>
<protein>
    <recommendedName>
        <fullName evidence="1">Uracil-DNA glycosylase-like domain-containing protein</fullName>
    </recommendedName>
</protein>
<dbReference type="InterPro" id="IPR005122">
    <property type="entry name" value="Uracil-DNA_glycosylase-like"/>
</dbReference>
<sequence>MKSRDLLLAVTRCPELNRATSSSHPCHKIVSCQNNIDVFQLPEPWTGNLSSAPILFVSSNPSINKDEAYPTKSKSWSEDEVVDFFENRFESNRIWTRASPSQARYVLLKDRKSYHDDWVRFWSSARKRSEELLDHPPVPGRDYALTEVVHCKSEDEEGVSESISICSQKWIEPILEHSNAKIVVLVGALARDVCSDIWNIDNSQSVHFNVLAGHRPRAVVILPHPNARNVPKKISDYATEEQIRKLRSLLSK</sequence>
<name>A0A381ZYE3_9ZZZZ</name>
<dbReference type="Pfam" id="PF03167">
    <property type="entry name" value="UDG"/>
    <property type="match status" value="1"/>
</dbReference>
<accession>A0A381ZYE3</accession>
<evidence type="ECO:0000313" key="2">
    <source>
        <dbReference type="EMBL" id="SVA93882.1"/>
    </source>
</evidence>